<name>A0ABM6W7D8_9STRE</name>
<evidence type="ECO:0000313" key="4">
    <source>
        <dbReference type="EMBL" id="AWN21138.1"/>
    </source>
</evidence>
<dbReference type="GO" id="GO:0008237">
    <property type="term" value="F:metallopeptidase activity"/>
    <property type="evidence" value="ECO:0007669"/>
    <property type="project" value="UniProtKB-KW"/>
</dbReference>
<dbReference type="InterPro" id="IPR052710">
    <property type="entry name" value="CAAX_protease"/>
</dbReference>
<organism evidence="4 5">
    <name type="scientific">Streptococcus sobrinus</name>
    <dbReference type="NCBI Taxonomy" id="1310"/>
    <lineage>
        <taxon>Bacteria</taxon>
        <taxon>Bacillati</taxon>
        <taxon>Bacillota</taxon>
        <taxon>Bacilli</taxon>
        <taxon>Lactobacillales</taxon>
        <taxon>Streptococcaceae</taxon>
        <taxon>Streptococcus</taxon>
    </lineage>
</organism>
<feature type="transmembrane region" description="Helical" evidence="2">
    <location>
        <begin position="298"/>
        <end position="315"/>
    </location>
</feature>
<feature type="transmembrane region" description="Helical" evidence="2">
    <location>
        <begin position="119"/>
        <end position="137"/>
    </location>
</feature>
<feature type="transmembrane region" description="Helical" evidence="2">
    <location>
        <begin position="230"/>
        <end position="256"/>
    </location>
</feature>
<reference evidence="4 5" key="1">
    <citation type="submission" date="2018-05" db="EMBL/GenBank/DDBJ databases">
        <title>Complete genome sequences of Streptococcus sobrinus.</title>
        <authorList>
            <person name="Sales M."/>
            <person name="Jensen P.A."/>
        </authorList>
    </citation>
    <scope>NUCLEOTIDE SEQUENCE [LARGE SCALE GENOMIC DNA]</scope>
    <source>
        <strain evidence="4 5">SL1</strain>
    </source>
</reference>
<keyword evidence="5" id="KW-1185">Reference proteome</keyword>
<comment type="similarity">
    <text evidence="1">Belongs to the UPF0177 family.</text>
</comment>
<feature type="transmembrane region" description="Helical" evidence="2">
    <location>
        <begin position="32"/>
        <end position="54"/>
    </location>
</feature>
<keyword evidence="2" id="KW-1133">Transmembrane helix</keyword>
<evidence type="ECO:0000313" key="5">
    <source>
        <dbReference type="Proteomes" id="UP000245369"/>
    </source>
</evidence>
<proteinExistence type="inferred from homology"/>
<keyword evidence="4" id="KW-0482">Metalloprotease</keyword>
<feature type="transmembrane region" description="Helical" evidence="2">
    <location>
        <begin position="355"/>
        <end position="371"/>
    </location>
</feature>
<evidence type="ECO:0000256" key="2">
    <source>
        <dbReference type="SAM" id="Phobius"/>
    </source>
</evidence>
<protein>
    <submittedName>
        <fullName evidence="4">CPBP family intramembrane metalloprotease</fullName>
    </submittedName>
</protein>
<keyword evidence="4" id="KW-0645">Protease</keyword>
<feature type="transmembrane region" description="Helical" evidence="2">
    <location>
        <begin position="90"/>
        <end position="112"/>
    </location>
</feature>
<feature type="domain" description="CAAX prenyl protease 2/Lysostaphin resistance protein A-like" evidence="3">
    <location>
        <begin position="228"/>
        <end position="330"/>
    </location>
</feature>
<sequence length="392" mass="44589">MKKIMKWWYITQYFVFIIIFAFANITAGNIDIGRLLISSVLILTMLMGASLTLLEKRLTKLILVFRWIEALFYLVVSSTIYSFLGQRLHSLPLVLVLALYTLVTLLPVIYNLLSVFTPLVNRLLFSYIWFLWTPPMVALTRQKLGNQFLQDLFSSGLWDALAYVIFALFLMRQLGFGSCDWGPIKKLSVWTVSLIGLFVLYFSFLNAFSIDQNWLKALFVFDFSDFKPTLPLTFAALRAGVGEEIVCRYIFLLSLLHFWRNHKYQVPLAIFISSALFGLIHFGNLIKGQDLVATTSQVIFATAVGIAFSVIYLYTGKLWTVILFHAIIDLLAFSSSGSSTMAAMSVGDLLTPQDVYLFLFSSLFSIWMLTGQRKRLIYANVGQLFNPSNSKI</sequence>
<gene>
    <name evidence="4" type="ORF">DK182_07175</name>
</gene>
<accession>A0ABM6W7D8</accession>
<keyword evidence="4" id="KW-0378">Hydrolase</keyword>
<feature type="transmembrane region" description="Helical" evidence="2">
    <location>
        <begin position="268"/>
        <end position="286"/>
    </location>
</feature>
<evidence type="ECO:0000256" key="1">
    <source>
        <dbReference type="ARBA" id="ARBA00009067"/>
    </source>
</evidence>
<dbReference type="PANTHER" id="PTHR36435:SF1">
    <property type="entry name" value="CAAX AMINO TERMINAL PROTEASE FAMILY PROTEIN"/>
    <property type="match status" value="1"/>
</dbReference>
<dbReference type="Pfam" id="PF02517">
    <property type="entry name" value="Rce1-like"/>
    <property type="match status" value="1"/>
</dbReference>
<keyword evidence="2" id="KW-0812">Transmembrane</keyword>
<dbReference type="Proteomes" id="UP000245369">
    <property type="component" value="Chromosome"/>
</dbReference>
<feature type="transmembrane region" description="Helical" evidence="2">
    <location>
        <begin position="187"/>
        <end position="210"/>
    </location>
</feature>
<feature type="transmembrane region" description="Helical" evidence="2">
    <location>
        <begin position="157"/>
        <end position="175"/>
    </location>
</feature>
<dbReference type="RefSeq" id="WP_002961359.1">
    <property type="nucleotide sequence ID" value="NZ_CP029490.1"/>
</dbReference>
<dbReference type="EMBL" id="CP029490">
    <property type="protein sequence ID" value="AWN21138.1"/>
    <property type="molecule type" value="Genomic_DNA"/>
</dbReference>
<dbReference type="GeneID" id="93924290"/>
<evidence type="ECO:0000259" key="3">
    <source>
        <dbReference type="Pfam" id="PF02517"/>
    </source>
</evidence>
<feature type="transmembrane region" description="Helical" evidence="2">
    <location>
        <begin position="61"/>
        <end position="84"/>
    </location>
</feature>
<keyword evidence="2" id="KW-0472">Membrane</keyword>
<feature type="transmembrane region" description="Helical" evidence="2">
    <location>
        <begin position="7"/>
        <end position="26"/>
    </location>
</feature>
<feature type="transmembrane region" description="Helical" evidence="2">
    <location>
        <begin position="322"/>
        <end position="343"/>
    </location>
</feature>
<dbReference type="PANTHER" id="PTHR36435">
    <property type="entry name" value="SLR1288 PROTEIN"/>
    <property type="match status" value="1"/>
</dbReference>
<dbReference type="InterPro" id="IPR003675">
    <property type="entry name" value="Rce1/LyrA-like_dom"/>
</dbReference>